<dbReference type="SUPFAM" id="SSF55729">
    <property type="entry name" value="Acyl-CoA N-acyltransferases (Nat)"/>
    <property type="match status" value="1"/>
</dbReference>
<dbReference type="Pfam" id="PF00583">
    <property type="entry name" value="Acetyltransf_1"/>
    <property type="match status" value="1"/>
</dbReference>
<dbReference type="EMBL" id="JBHTBW010000080">
    <property type="protein sequence ID" value="MFC7443145.1"/>
    <property type="molecule type" value="Genomic_DNA"/>
</dbReference>
<evidence type="ECO:0000259" key="1">
    <source>
        <dbReference type="PROSITE" id="PS51186"/>
    </source>
</evidence>
<evidence type="ECO:0000313" key="2">
    <source>
        <dbReference type="EMBL" id="MFC7443145.1"/>
    </source>
</evidence>
<dbReference type="GO" id="GO:0016746">
    <property type="term" value="F:acyltransferase activity"/>
    <property type="evidence" value="ECO:0007669"/>
    <property type="project" value="UniProtKB-KW"/>
</dbReference>
<dbReference type="Gene3D" id="3.40.630.30">
    <property type="match status" value="1"/>
</dbReference>
<comment type="caution">
    <text evidence="2">The sequence shown here is derived from an EMBL/GenBank/DDBJ whole genome shotgun (WGS) entry which is preliminary data.</text>
</comment>
<organism evidence="2 3">
    <name type="scientific">Laceyella putida</name>
    <dbReference type="NCBI Taxonomy" id="110101"/>
    <lineage>
        <taxon>Bacteria</taxon>
        <taxon>Bacillati</taxon>
        <taxon>Bacillota</taxon>
        <taxon>Bacilli</taxon>
        <taxon>Bacillales</taxon>
        <taxon>Thermoactinomycetaceae</taxon>
        <taxon>Laceyella</taxon>
    </lineage>
</organism>
<dbReference type="InterPro" id="IPR000182">
    <property type="entry name" value="GNAT_dom"/>
</dbReference>
<dbReference type="InterPro" id="IPR016181">
    <property type="entry name" value="Acyl_CoA_acyltransferase"/>
</dbReference>
<dbReference type="RefSeq" id="WP_379867470.1">
    <property type="nucleotide sequence ID" value="NZ_JBHTBW010000080.1"/>
</dbReference>
<dbReference type="CDD" id="cd04301">
    <property type="entry name" value="NAT_SF"/>
    <property type="match status" value="1"/>
</dbReference>
<reference evidence="3" key="1">
    <citation type="journal article" date="2019" name="Int. J. Syst. Evol. Microbiol.">
        <title>The Global Catalogue of Microorganisms (GCM) 10K type strain sequencing project: providing services to taxonomists for standard genome sequencing and annotation.</title>
        <authorList>
            <consortium name="The Broad Institute Genomics Platform"/>
            <consortium name="The Broad Institute Genome Sequencing Center for Infectious Disease"/>
            <person name="Wu L."/>
            <person name="Ma J."/>
        </authorList>
    </citation>
    <scope>NUCLEOTIDE SEQUENCE [LARGE SCALE GENOMIC DNA]</scope>
    <source>
        <strain evidence="3">CGMCC 1.12942</strain>
    </source>
</reference>
<proteinExistence type="predicted"/>
<dbReference type="EC" id="2.3.-.-" evidence="2"/>
<accession>A0ABW2RQB3</accession>
<sequence>MITLKPFEPADMDRLIGWIDSPEFLLQWAGPIFTYPLDKAQLEQHCKQVDQSNPPSLLIFKAVDSRNDVVGHIELSHIDYLNLSASISRVLVAPNKRGQGLGEHMMIQMLRIAFDQLHLHRIDLRVFDFNAGAIACYEKVGFIKEGLIRDARKMGESYWSLYQYSLLEHEWRQKNNPRSSSVKQNHS</sequence>
<keyword evidence="2" id="KW-0808">Transferase</keyword>
<protein>
    <submittedName>
        <fullName evidence="2">GNAT family N-acetyltransferase</fullName>
        <ecNumber evidence="2">2.3.-.-</ecNumber>
    </submittedName>
</protein>
<dbReference type="PROSITE" id="PS51186">
    <property type="entry name" value="GNAT"/>
    <property type="match status" value="1"/>
</dbReference>
<dbReference type="PANTHER" id="PTHR43415:SF5">
    <property type="entry name" value="ACETYLTRANSFERASE"/>
    <property type="match status" value="1"/>
</dbReference>
<dbReference type="Proteomes" id="UP001596500">
    <property type="component" value="Unassembled WGS sequence"/>
</dbReference>
<gene>
    <name evidence="2" type="ORF">ACFQNG_18940</name>
</gene>
<dbReference type="PANTHER" id="PTHR43415">
    <property type="entry name" value="SPERMIDINE N(1)-ACETYLTRANSFERASE"/>
    <property type="match status" value="1"/>
</dbReference>
<evidence type="ECO:0000313" key="3">
    <source>
        <dbReference type="Proteomes" id="UP001596500"/>
    </source>
</evidence>
<keyword evidence="2" id="KW-0012">Acyltransferase</keyword>
<feature type="domain" description="N-acetyltransferase" evidence="1">
    <location>
        <begin position="2"/>
        <end position="164"/>
    </location>
</feature>
<name>A0ABW2RQB3_9BACL</name>
<keyword evidence="3" id="KW-1185">Reference proteome</keyword>